<protein>
    <submittedName>
        <fullName evidence="1">Uncharacterized protein</fullName>
    </submittedName>
</protein>
<comment type="caution">
    <text evidence="1">The sequence shown here is derived from an EMBL/GenBank/DDBJ whole genome shotgun (WGS) entry which is preliminary data.</text>
</comment>
<reference evidence="1 2" key="1">
    <citation type="journal article" date="2013" name="ISME J.">
        <title>A metabolic model for members of the genus Tetrasphaera involved in enhanced biological phosphorus removal.</title>
        <authorList>
            <person name="Kristiansen R."/>
            <person name="Nguyen H.T.T."/>
            <person name="Saunders A.M."/>
            <person name="Nielsen J.L."/>
            <person name="Wimmer R."/>
            <person name="Le V.Q."/>
            <person name="McIlroy S.J."/>
            <person name="Petrovski S."/>
            <person name="Seviour R.J."/>
            <person name="Calteau A."/>
            <person name="Nielsen K.L."/>
            <person name="Nielsen P.H."/>
        </authorList>
    </citation>
    <scope>NUCLEOTIDE SEQUENCE [LARGE SCALE GENOMIC DNA]</scope>
    <source>
        <strain evidence="1 2">Ben110</strain>
    </source>
</reference>
<gene>
    <name evidence="1" type="ORF">BN11_1480009</name>
</gene>
<dbReference type="RefSeq" id="WP_048697479.1">
    <property type="nucleotide sequence ID" value="NZ_HG764815.1"/>
</dbReference>
<dbReference type="STRING" id="1193182.BN11_1480009"/>
<evidence type="ECO:0000313" key="1">
    <source>
        <dbReference type="EMBL" id="CCH72252.1"/>
    </source>
</evidence>
<sequence>MLPYAARVSGPQCVLPSADGVTYLSPGKNGGIDVRGNATGTYIRTIGKSRIISITSPEPEVVIGHLRDQLGAVGLPIGPDDGTVFHFDGAGWSGIVTQSDATTTVNWSVAR</sequence>
<organism evidence="1 2">
    <name type="scientific">Nostocoides australiense Ben110</name>
    <dbReference type="NCBI Taxonomy" id="1193182"/>
    <lineage>
        <taxon>Bacteria</taxon>
        <taxon>Bacillati</taxon>
        <taxon>Actinomycetota</taxon>
        <taxon>Actinomycetes</taxon>
        <taxon>Micrococcales</taxon>
        <taxon>Intrasporangiaceae</taxon>
        <taxon>Nostocoides</taxon>
    </lineage>
</organism>
<evidence type="ECO:0000313" key="2">
    <source>
        <dbReference type="Proteomes" id="UP000035763"/>
    </source>
</evidence>
<name>W6JTT2_9MICO</name>
<accession>W6JTT2</accession>
<proteinExistence type="predicted"/>
<keyword evidence="2" id="KW-1185">Reference proteome</keyword>
<dbReference type="AlphaFoldDB" id="W6JTT2"/>
<dbReference type="EMBL" id="CAJA01000055">
    <property type="protein sequence ID" value="CCH72252.1"/>
    <property type="molecule type" value="Genomic_DNA"/>
</dbReference>
<dbReference type="Proteomes" id="UP000035763">
    <property type="component" value="Unassembled WGS sequence"/>
</dbReference>